<accession>A0A671UKS2</accession>
<organism evidence="17 18">
    <name type="scientific">Sparus aurata</name>
    <name type="common">Gilthead sea bream</name>
    <dbReference type="NCBI Taxonomy" id="8175"/>
    <lineage>
        <taxon>Eukaryota</taxon>
        <taxon>Metazoa</taxon>
        <taxon>Chordata</taxon>
        <taxon>Craniata</taxon>
        <taxon>Vertebrata</taxon>
        <taxon>Euteleostomi</taxon>
        <taxon>Actinopterygii</taxon>
        <taxon>Neopterygii</taxon>
        <taxon>Teleostei</taxon>
        <taxon>Neoteleostei</taxon>
        <taxon>Acanthomorphata</taxon>
        <taxon>Eupercaria</taxon>
        <taxon>Spariformes</taxon>
        <taxon>Sparidae</taxon>
        <taxon>Sparus</taxon>
    </lineage>
</organism>
<dbReference type="InterPro" id="IPR001507">
    <property type="entry name" value="ZP_dom"/>
</dbReference>
<dbReference type="Pfam" id="PF00100">
    <property type="entry name" value="Zona_pellucida"/>
    <property type="match status" value="1"/>
</dbReference>
<evidence type="ECO:0000256" key="3">
    <source>
        <dbReference type="ARBA" id="ARBA00022525"/>
    </source>
</evidence>
<dbReference type="AlphaFoldDB" id="A0A671UKS2"/>
<feature type="domain" description="ZP" evidence="15">
    <location>
        <begin position="191"/>
        <end position="456"/>
    </location>
</feature>
<evidence type="ECO:0000256" key="6">
    <source>
        <dbReference type="ARBA" id="ARBA00022692"/>
    </source>
</evidence>
<evidence type="ECO:0000259" key="16">
    <source>
        <dbReference type="PROSITE" id="PS51448"/>
    </source>
</evidence>
<dbReference type="GO" id="GO:0032190">
    <property type="term" value="F:acrosin binding"/>
    <property type="evidence" value="ECO:0007669"/>
    <property type="project" value="TreeGrafter"/>
</dbReference>
<dbReference type="PANTHER" id="PTHR23343:SF117">
    <property type="entry name" value="ZONA PELLUCIDA SPERM-BINDING PROTEIN 4-LIKE ISOFORM X1"/>
    <property type="match status" value="1"/>
</dbReference>
<reference evidence="17" key="1">
    <citation type="submission" date="2021-04" db="EMBL/GenBank/DDBJ databases">
        <authorList>
            <consortium name="Wellcome Sanger Institute Data Sharing"/>
        </authorList>
    </citation>
    <scope>NUCLEOTIDE SEQUENCE [LARGE SCALE GENOMIC DNA]</scope>
</reference>
<dbReference type="InterPro" id="IPR055355">
    <property type="entry name" value="ZP-C"/>
</dbReference>
<dbReference type="GO" id="GO:0005886">
    <property type="term" value="C:plasma membrane"/>
    <property type="evidence" value="ECO:0007669"/>
    <property type="project" value="UniProtKB-SubCell"/>
</dbReference>
<dbReference type="PROSITE" id="PS51034">
    <property type="entry name" value="ZP_2"/>
    <property type="match status" value="1"/>
</dbReference>
<evidence type="ECO:0000256" key="2">
    <source>
        <dbReference type="ARBA" id="ARBA00022475"/>
    </source>
</evidence>
<evidence type="ECO:0000256" key="13">
    <source>
        <dbReference type="PROSITE-ProRule" id="PRU00779"/>
    </source>
</evidence>
<evidence type="ECO:0000256" key="7">
    <source>
        <dbReference type="ARBA" id="ARBA00022989"/>
    </source>
</evidence>
<dbReference type="GO" id="GO:0007339">
    <property type="term" value="P:binding of sperm to zona pellucida"/>
    <property type="evidence" value="ECO:0007669"/>
    <property type="project" value="TreeGrafter"/>
</dbReference>
<dbReference type="InterPro" id="IPR044913">
    <property type="entry name" value="P_trefoil_dom_sf"/>
</dbReference>
<evidence type="ECO:0000256" key="14">
    <source>
        <dbReference type="SAM" id="SignalP"/>
    </source>
</evidence>
<evidence type="ECO:0000256" key="12">
    <source>
        <dbReference type="ARBA" id="ARBA00024183"/>
    </source>
</evidence>
<dbReference type="InParanoid" id="A0A671UKS2"/>
<feature type="chain" id="PRO_5025637426" evidence="14">
    <location>
        <begin position="25"/>
        <end position="564"/>
    </location>
</feature>
<evidence type="ECO:0000259" key="15">
    <source>
        <dbReference type="PROSITE" id="PS51034"/>
    </source>
</evidence>
<dbReference type="Ensembl" id="ENSSAUT00010015950.1">
    <property type="protein sequence ID" value="ENSSAUP00010015037.1"/>
    <property type="gene ID" value="ENSSAUG00010007009.1"/>
</dbReference>
<evidence type="ECO:0000256" key="5">
    <source>
        <dbReference type="ARBA" id="ARBA00022685"/>
    </source>
</evidence>
<keyword evidence="4" id="KW-0272">Extracellular matrix</keyword>
<dbReference type="Proteomes" id="UP000472265">
    <property type="component" value="Chromosome 23"/>
</dbReference>
<evidence type="ECO:0000256" key="8">
    <source>
        <dbReference type="ARBA" id="ARBA00023136"/>
    </source>
</evidence>
<dbReference type="SMART" id="SM00018">
    <property type="entry name" value="PD"/>
    <property type="match status" value="1"/>
</dbReference>
<evidence type="ECO:0000256" key="10">
    <source>
        <dbReference type="ARBA" id="ARBA00023180"/>
    </source>
</evidence>
<comment type="subcellular location">
    <subcellularLocation>
        <location evidence="1">Cell membrane</location>
        <topology evidence="1">Single-pass type I membrane protein</topology>
    </subcellularLocation>
    <subcellularLocation>
        <location evidence="12">Zona pellucida</location>
    </subcellularLocation>
</comment>
<dbReference type="InterPro" id="IPR051148">
    <property type="entry name" value="Zona_Pellucida_Domain_gp"/>
</dbReference>
<dbReference type="Pfam" id="PF23344">
    <property type="entry name" value="ZP-N"/>
    <property type="match status" value="1"/>
</dbReference>
<keyword evidence="14" id="KW-0732">Signal</keyword>
<proteinExistence type="predicted"/>
<gene>
    <name evidence="17" type="primary">LOC115575614</name>
</gene>
<feature type="signal peptide" evidence="14">
    <location>
        <begin position="1"/>
        <end position="24"/>
    </location>
</feature>
<evidence type="ECO:0000256" key="1">
    <source>
        <dbReference type="ARBA" id="ARBA00004251"/>
    </source>
</evidence>
<dbReference type="InterPro" id="IPR042235">
    <property type="entry name" value="ZP-C_dom"/>
</dbReference>
<feature type="disulfide bond" evidence="13">
    <location>
        <begin position="161"/>
        <end position="176"/>
    </location>
</feature>
<feature type="disulfide bond" evidence="13">
    <location>
        <begin position="151"/>
        <end position="177"/>
    </location>
</feature>
<keyword evidence="8" id="KW-0472">Membrane</keyword>
<evidence type="ECO:0000256" key="4">
    <source>
        <dbReference type="ARBA" id="ARBA00022530"/>
    </source>
</evidence>
<dbReference type="InterPro" id="IPR055356">
    <property type="entry name" value="ZP-N"/>
</dbReference>
<dbReference type="GO" id="GO:0035805">
    <property type="term" value="C:egg coat"/>
    <property type="evidence" value="ECO:0007669"/>
    <property type="project" value="UniProtKB-SubCell"/>
</dbReference>
<dbReference type="Gene3D" id="4.10.110.10">
    <property type="entry name" value="Spasmolytic Protein, domain 1"/>
    <property type="match status" value="1"/>
</dbReference>
<dbReference type="SUPFAM" id="SSF57492">
    <property type="entry name" value="Trefoil"/>
    <property type="match status" value="1"/>
</dbReference>
<evidence type="ECO:0000256" key="11">
    <source>
        <dbReference type="ARBA" id="ARBA00023279"/>
    </source>
</evidence>
<keyword evidence="2" id="KW-1003">Cell membrane</keyword>
<dbReference type="Pfam" id="PF00088">
    <property type="entry name" value="Trefoil"/>
    <property type="match status" value="1"/>
</dbReference>
<name>A0A671UKS2_SPAAU</name>
<comment type="caution">
    <text evidence="13">Lacks conserved residue(s) required for the propagation of feature annotation.</text>
</comment>
<keyword evidence="10" id="KW-0325">Glycoprotein</keyword>
<keyword evidence="11" id="KW-0278">Fertilization</keyword>
<dbReference type="CDD" id="cd00111">
    <property type="entry name" value="Trefoil"/>
    <property type="match status" value="1"/>
</dbReference>
<keyword evidence="9 13" id="KW-1015">Disulfide bond</keyword>
<dbReference type="PANTHER" id="PTHR23343">
    <property type="entry name" value="ZONA PELLUCIDA SPERM-BINDING PROTEIN"/>
    <property type="match status" value="1"/>
</dbReference>
<sequence length="564" mass="62790">MDYHCVKLCLVSFTVVFMAHQCGCLTGQVRKTPEQLALPRVTCSPRKIRAVFGPLVKSNIHVKDMTGATVPVPQSEGSCGVRLSREKNQSLSFYSRYDSCCAQIEGGKVVIPLQVQLTGEDRWIRVNISCPLIKRHSERTRLIPTPLPGNCDIEKALRVDCGHQSIPRDACHKVGCCYDAHDSACYYRLNACSLDGHFVFSVKATDTDLPIDPSSLVVKDQPQCIPVITTPDAAVFKIGVTDCGAKMKVDGNVKIYEVDVEELHTESITKNSPFSLQVQCEYEASDLKRAAELRSLYAVTNPPPVVALGTIGVQMRIAKDASFTSFFPEDQLPLTLPLRKAAYVEISIAQPSLDPTLSLHVRDCFAYPASRHSVWTLLYDGCPNPLDNMRSSFPVDNQGKTTSHSQVRRFDVKTFAFLDPHTGRPSLEEMYFYCWVEICTNYVDCAQRCTIISEYITVCFTLINCGRCVYVMFNCPPTASEGERQKREAASESDQVQLISLGPLLLGQNNTEQEDNACLKRNTSTSCSAQNYSSYTMEQRRHLNRMCSSAPPSVSGDCVYALWR</sequence>
<evidence type="ECO:0000256" key="9">
    <source>
        <dbReference type="ARBA" id="ARBA00023157"/>
    </source>
</evidence>
<keyword evidence="3" id="KW-0964">Secreted</keyword>
<dbReference type="GO" id="GO:0035804">
    <property type="term" value="F:structural constituent of egg coat"/>
    <property type="evidence" value="ECO:0007669"/>
    <property type="project" value="TreeGrafter"/>
</dbReference>
<dbReference type="Gene3D" id="2.60.40.3210">
    <property type="entry name" value="Zona pellucida, ZP-N domain"/>
    <property type="match status" value="1"/>
</dbReference>
<evidence type="ECO:0000313" key="17">
    <source>
        <dbReference type="Ensembl" id="ENSSAUP00010015037.1"/>
    </source>
</evidence>
<keyword evidence="18" id="KW-1185">Reference proteome</keyword>
<protein>
    <submittedName>
        <fullName evidence="17">Zona pellucida sperm-binding protein 4-like</fullName>
    </submittedName>
</protein>
<feature type="domain" description="P-type" evidence="16">
    <location>
        <begin position="149"/>
        <end position="189"/>
    </location>
</feature>
<dbReference type="Gene3D" id="2.60.40.4100">
    <property type="entry name" value="Zona pellucida, ZP-C domain"/>
    <property type="match status" value="1"/>
</dbReference>
<dbReference type="GO" id="GO:0060468">
    <property type="term" value="P:prevention of polyspermy"/>
    <property type="evidence" value="ECO:0007669"/>
    <property type="project" value="TreeGrafter"/>
</dbReference>
<dbReference type="OMA" id="NCDIERA"/>
<reference evidence="17" key="2">
    <citation type="submission" date="2025-08" db="UniProtKB">
        <authorList>
            <consortium name="Ensembl"/>
        </authorList>
    </citation>
    <scope>IDENTIFICATION</scope>
</reference>
<keyword evidence="6" id="KW-0812">Transmembrane</keyword>
<dbReference type="PROSITE" id="PS51448">
    <property type="entry name" value="P_TREFOIL_2"/>
    <property type="match status" value="1"/>
</dbReference>
<evidence type="ECO:0000313" key="18">
    <source>
        <dbReference type="Proteomes" id="UP000472265"/>
    </source>
</evidence>
<dbReference type="GeneTree" id="ENSGT00940000161324"/>
<reference evidence="17" key="3">
    <citation type="submission" date="2025-09" db="UniProtKB">
        <authorList>
            <consortium name="Ensembl"/>
        </authorList>
    </citation>
    <scope>IDENTIFICATION</scope>
</reference>
<keyword evidence="5" id="KW-0165">Cleavage on pair of basic residues</keyword>
<dbReference type="SMART" id="SM00241">
    <property type="entry name" value="ZP"/>
    <property type="match status" value="1"/>
</dbReference>
<keyword evidence="7" id="KW-1133">Transmembrane helix</keyword>
<dbReference type="InterPro" id="IPR000519">
    <property type="entry name" value="P_trefoil_dom"/>
</dbReference>